<feature type="compositionally biased region" description="Pro residues" evidence="1">
    <location>
        <begin position="839"/>
        <end position="858"/>
    </location>
</feature>
<feature type="compositionally biased region" description="Low complexity" evidence="1">
    <location>
        <begin position="980"/>
        <end position="1011"/>
    </location>
</feature>
<feature type="region of interest" description="Disordered" evidence="1">
    <location>
        <begin position="385"/>
        <end position="408"/>
    </location>
</feature>
<name>A0A0L0S9Z4_ALLM3</name>
<feature type="compositionally biased region" description="Pro residues" evidence="1">
    <location>
        <begin position="596"/>
        <end position="617"/>
    </location>
</feature>
<organism evidence="2 3">
    <name type="scientific">Allomyces macrogynus (strain ATCC 38327)</name>
    <name type="common">Allomyces javanicus var. macrogynus</name>
    <dbReference type="NCBI Taxonomy" id="578462"/>
    <lineage>
        <taxon>Eukaryota</taxon>
        <taxon>Fungi</taxon>
        <taxon>Fungi incertae sedis</taxon>
        <taxon>Blastocladiomycota</taxon>
        <taxon>Blastocladiomycetes</taxon>
        <taxon>Blastocladiales</taxon>
        <taxon>Blastocladiaceae</taxon>
        <taxon>Allomyces</taxon>
    </lineage>
</organism>
<feature type="region of interest" description="Disordered" evidence="1">
    <location>
        <begin position="1"/>
        <end position="23"/>
    </location>
</feature>
<feature type="region of interest" description="Disordered" evidence="1">
    <location>
        <begin position="584"/>
        <end position="626"/>
    </location>
</feature>
<feature type="compositionally biased region" description="Polar residues" evidence="1">
    <location>
        <begin position="435"/>
        <end position="445"/>
    </location>
</feature>
<evidence type="ECO:0000313" key="3">
    <source>
        <dbReference type="Proteomes" id="UP000054350"/>
    </source>
</evidence>
<proteinExistence type="predicted"/>
<feature type="compositionally biased region" description="Low complexity" evidence="1">
    <location>
        <begin position="584"/>
        <end position="595"/>
    </location>
</feature>
<dbReference type="eggNOG" id="ENOG502SRJX">
    <property type="taxonomic scope" value="Eukaryota"/>
</dbReference>
<sequence>MDRRTTMTPESVRPGTPASTTHQVMTTSAAGTPVFLNADPLRVTPIAIPSPQVEMHVHHDQTLQHHLIHQHAMQPHHAVHVPQPVTPAPSVASPAPAVAMHQMYSALASMNALAGTPHLGDPSASAAVAASSSPVELRSQTPHGDGAMTQFAAASAIANRVTPGITSTTSLLVPAAPTSSTTPLTTSINGSALFNAMLASPTAAGAAMLAANTGIPHFPVPHLHPHQHQGLPAPPTDLNVQAPAPAGLSMSDIPIGIGMGSFLLNQVPQLSSLTMPATPAYPAATSVATTTSTATDPVQAAAAVQVQAAAAAQAAQAVALAAAMGNPGASAAAAAAAAAGRRIPPLAPHPLGVTTSFHPAFQMHYLANQFAVAAAAAAAAAATTSQPQPPSVPSHPATTTFSAPSSTPGAWTVPVSGIHLPAPPRPLLTAPMGSRPTTPSITVPASTPAPDSAPVASTVAIAPAVPRAAVTGPAPVSSPVVSSAPAVTSGLASAPVITAPAATVSPPTSTSAVPTADMPAPDAALARNSGVVAAAVAGAPFSIPPTTGAMLVAAKDAASANAVATTTGASMTIPQEGMAATAATAAGAALAGPQSPTTPPPPPPGALLLTSPPPPPSSELVPAAPSANPSMRKLARQLAEQESRIDLSVLRFQHGDDRHKKQRRFQRTVEAIFNIVQNKLYKARSSSLENYFRDTWRISRAQVYRFLDAAVILRELADFPDTPTRERLCRSLKKLTKNRQNRRVLWQAVLDKYGPAERDSVTSTAISNIWRALIKEGKVDPNAQPEVAYDSSDEDEDGDVTMATAPTATPVLATSAAVAGPSGLTHPIASLPLFAPPAPPPPSTLASPPSAPAVPTLPPLATATEASAGPAPTSATNNDAPAAAHALAPAPALAPASAAAPTNGRKRKASDEESSDSTPARRRRTARAAPTTHATSTAPGDAPRGGDDDDDAASEVPLSPLHVAAGYISGTDGGKTASNPSSAPPAGRGRAASFGATSGRGAARSATGPSARGKRDVPPPVTSAAAVAPASVVPAPLQPATSTTPTTATVTTTAPPPAPPVDASIEHEIYVALSAVQNLADKGGYAAVSDGDGAPAVSASARL</sequence>
<evidence type="ECO:0000256" key="1">
    <source>
        <dbReference type="SAM" id="MobiDB-lite"/>
    </source>
</evidence>
<dbReference type="EMBL" id="GG745334">
    <property type="protein sequence ID" value="KNE59262.1"/>
    <property type="molecule type" value="Genomic_DNA"/>
</dbReference>
<dbReference type="Proteomes" id="UP000054350">
    <property type="component" value="Unassembled WGS sequence"/>
</dbReference>
<reference evidence="2 3" key="1">
    <citation type="submission" date="2009-11" db="EMBL/GenBank/DDBJ databases">
        <title>Annotation of Allomyces macrogynus ATCC 38327.</title>
        <authorList>
            <consortium name="The Broad Institute Genome Sequencing Platform"/>
            <person name="Russ C."/>
            <person name="Cuomo C."/>
            <person name="Burger G."/>
            <person name="Gray M.W."/>
            <person name="Holland P.W.H."/>
            <person name="King N."/>
            <person name="Lang F.B.F."/>
            <person name="Roger A.J."/>
            <person name="Ruiz-Trillo I."/>
            <person name="Young S.K."/>
            <person name="Zeng Q."/>
            <person name="Gargeya S."/>
            <person name="Fitzgerald M."/>
            <person name="Haas B."/>
            <person name="Abouelleil A."/>
            <person name="Alvarado L."/>
            <person name="Arachchi H.M."/>
            <person name="Berlin A."/>
            <person name="Chapman S.B."/>
            <person name="Gearin G."/>
            <person name="Goldberg J."/>
            <person name="Griggs A."/>
            <person name="Gujja S."/>
            <person name="Hansen M."/>
            <person name="Heiman D."/>
            <person name="Howarth C."/>
            <person name="Larimer J."/>
            <person name="Lui A."/>
            <person name="MacDonald P.J.P."/>
            <person name="McCowen C."/>
            <person name="Montmayeur A."/>
            <person name="Murphy C."/>
            <person name="Neiman D."/>
            <person name="Pearson M."/>
            <person name="Priest M."/>
            <person name="Roberts A."/>
            <person name="Saif S."/>
            <person name="Shea T."/>
            <person name="Sisk P."/>
            <person name="Stolte C."/>
            <person name="Sykes S."/>
            <person name="Wortman J."/>
            <person name="Nusbaum C."/>
            <person name="Birren B."/>
        </authorList>
    </citation>
    <scope>NUCLEOTIDE SEQUENCE [LARGE SCALE GENOMIC DNA]</scope>
    <source>
        <strain evidence="2 3">ATCC 38327</strain>
    </source>
</reference>
<keyword evidence="3" id="KW-1185">Reference proteome</keyword>
<feature type="compositionally biased region" description="Low complexity" evidence="1">
    <location>
        <begin position="394"/>
        <end position="408"/>
    </location>
</feature>
<dbReference type="STRING" id="578462.A0A0L0S9Z4"/>
<evidence type="ECO:0000313" key="2">
    <source>
        <dbReference type="EMBL" id="KNE59262.1"/>
    </source>
</evidence>
<feature type="compositionally biased region" description="Low complexity" evidence="1">
    <location>
        <begin position="927"/>
        <end position="942"/>
    </location>
</feature>
<dbReference type="AlphaFoldDB" id="A0A0L0S9Z4"/>
<dbReference type="OMA" id="YIGAVCE"/>
<feature type="compositionally biased region" description="Low complexity" evidence="1">
    <location>
        <begin position="859"/>
        <end position="901"/>
    </location>
</feature>
<reference evidence="3" key="2">
    <citation type="submission" date="2009-11" db="EMBL/GenBank/DDBJ databases">
        <title>The Genome Sequence of Allomyces macrogynus strain ATCC 38327.</title>
        <authorList>
            <consortium name="The Broad Institute Genome Sequencing Platform"/>
            <person name="Russ C."/>
            <person name="Cuomo C."/>
            <person name="Shea T."/>
            <person name="Young S.K."/>
            <person name="Zeng Q."/>
            <person name="Koehrsen M."/>
            <person name="Haas B."/>
            <person name="Borodovsky M."/>
            <person name="Guigo R."/>
            <person name="Alvarado L."/>
            <person name="Berlin A."/>
            <person name="Borenstein D."/>
            <person name="Chen Z."/>
            <person name="Engels R."/>
            <person name="Freedman E."/>
            <person name="Gellesch M."/>
            <person name="Goldberg J."/>
            <person name="Griggs A."/>
            <person name="Gujja S."/>
            <person name="Heiman D."/>
            <person name="Hepburn T."/>
            <person name="Howarth C."/>
            <person name="Jen D."/>
            <person name="Larson L."/>
            <person name="Lewis B."/>
            <person name="Mehta T."/>
            <person name="Park D."/>
            <person name="Pearson M."/>
            <person name="Roberts A."/>
            <person name="Saif S."/>
            <person name="Shenoy N."/>
            <person name="Sisk P."/>
            <person name="Stolte C."/>
            <person name="Sykes S."/>
            <person name="Walk T."/>
            <person name="White J."/>
            <person name="Yandava C."/>
            <person name="Burger G."/>
            <person name="Gray M.W."/>
            <person name="Holland P.W.H."/>
            <person name="King N."/>
            <person name="Lang F.B.F."/>
            <person name="Roger A.J."/>
            <person name="Ruiz-Trillo I."/>
            <person name="Lander E."/>
            <person name="Nusbaum C."/>
        </authorList>
    </citation>
    <scope>NUCLEOTIDE SEQUENCE [LARGE SCALE GENOMIC DNA]</scope>
    <source>
        <strain evidence="3">ATCC 38327</strain>
    </source>
</reference>
<feature type="region of interest" description="Disordered" evidence="1">
    <location>
        <begin position="839"/>
        <end position="1062"/>
    </location>
</feature>
<protein>
    <submittedName>
        <fullName evidence="2">Uncharacterized protein</fullName>
    </submittedName>
</protein>
<dbReference type="OrthoDB" id="5595153at2759"/>
<dbReference type="VEuPathDB" id="FungiDB:AMAG_03573"/>
<feature type="region of interest" description="Disordered" evidence="1">
    <location>
        <begin position="422"/>
        <end position="453"/>
    </location>
</feature>
<feature type="compositionally biased region" description="Low complexity" evidence="1">
    <location>
        <begin position="1022"/>
        <end position="1053"/>
    </location>
</feature>
<gene>
    <name evidence="2" type="ORF">AMAG_03573</name>
</gene>
<accession>A0A0L0S9Z4</accession>